<evidence type="ECO:0000256" key="1">
    <source>
        <dbReference type="SAM" id="MobiDB-lite"/>
    </source>
</evidence>
<dbReference type="Proteomes" id="UP000663866">
    <property type="component" value="Unassembled WGS sequence"/>
</dbReference>
<evidence type="ECO:0000313" key="3">
    <source>
        <dbReference type="Proteomes" id="UP000663866"/>
    </source>
</evidence>
<proteinExistence type="predicted"/>
<gene>
    <name evidence="2" type="ORF">OVN521_LOCUS45997</name>
</gene>
<dbReference type="EMBL" id="CAJOBG010078741">
    <property type="protein sequence ID" value="CAF4623926.1"/>
    <property type="molecule type" value="Genomic_DNA"/>
</dbReference>
<reference evidence="2" key="1">
    <citation type="submission" date="2021-02" db="EMBL/GenBank/DDBJ databases">
        <authorList>
            <person name="Nowell W R."/>
        </authorList>
    </citation>
    <scope>NUCLEOTIDE SEQUENCE</scope>
</reference>
<feature type="compositionally biased region" description="Low complexity" evidence="1">
    <location>
        <begin position="15"/>
        <end position="28"/>
    </location>
</feature>
<feature type="compositionally biased region" description="Basic and acidic residues" evidence="1">
    <location>
        <begin position="73"/>
        <end position="94"/>
    </location>
</feature>
<name>A0A821DMR0_9BILA</name>
<organism evidence="2 3">
    <name type="scientific">Rotaria magnacalcarata</name>
    <dbReference type="NCBI Taxonomy" id="392030"/>
    <lineage>
        <taxon>Eukaryota</taxon>
        <taxon>Metazoa</taxon>
        <taxon>Spiralia</taxon>
        <taxon>Gnathifera</taxon>
        <taxon>Rotifera</taxon>
        <taxon>Eurotatoria</taxon>
        <taxon>Bdelloidea</taxon>
        <taxon>Philodinida</taxon>
        <taxon>Philodinidae</taxon>
        <taxon>Rotaria</taxon>
    </lineage>
</organism>
<evidence type="ECO:0000313" key="2">
    <source>
        <dbReference type="EMBL" id="CAF4623926.1"/>
    </source>
</evidence>
<sequence length="104" mass="13090">QRQAQRRREQRAADQQRLAQQLHQQPQQHVLDRQQNNRPFWVRHQQIPIEQQFEQLRQRRLARSQQEQYRPQPRYEYRSRCQRAHDIPSYHDPSDDYMDPLYTE</sequence>
<keyword evidence="3" id="KW-1185">Reference proteome</keyword>
<feature type="compositionally biased region" description="Basic and acidic residues" evidence="1">
    <location>
        <begin position="1"/>
        <end position="14"/>
    </location>
</feature>
<feature type="region of interest" description="Disordered" evidence="1">
    <location>
        <begin position="1"/>
        <end position="30"/>
    </location>
</feature>
<dbReference type="AlphaFoldDB" id="A0A821DMR0"/>
<feature type="non-terminal residue" evidence="2">
    <location>
        <position position="104"/>
    </location>
</feature>
<feature type="region of interest" description="Disordered" evidence="1">
    <location>
        <begin position="58"/>
        <end position="104"/>
    </location>
</feature>
<accession>A0A821DMR0</accession>
<protein>
    <submittedName>
        <fullName evidence="2">Uncharacterized protein</fullName>
    </submittedName>
</protein>
<feature type="non-terminal residue" evidence="2">
    <location>
        <position position="1"/>
    </location>
</feature>
<comment type="caution">
    <text evidence="2">The sequence shown here is derived from an EMBL/GenBank/DDBJ whole genome shotgun (WGS) entry which is preliminary data.</text>
</comment>